<dbReference type="Proteomes" id="UP000582974">
    <property type="component" value="Unassembled WGS sequence"/>
</dbReference>
<dbReference type="RefSeq" id="WP_180893134.1">
    <property type="nucleotide sequence ID" value="NZ_JACCKD010000004.1"/>
</dbReference>
<evidence type="ECO:0000313" key="1">
    <source>
        <dbReference type="EMBL" id="MBA0126295.1"/>
    </source>
</evidence>
<dbReference type="AlphaFoldDB" id="A0A838AAQ0"/>
<name>A0A838AAQ0_9PSEU</name>
<evidence type="ECO:0008006" key="3">
    <source>
        <dbReference type="Google" id="ProtNLM"/>
    </source>
</evidence>
<proteinExistence type="predicted"/>
<evidence type="ECO:0000313" key="2">
    <source>
        <dbReference type="Proteomes" id="UP000582974"/>
    </source>
</evidence>
<dbReference type="Gene3D" id="3.40.50.300">
    <property type="entry name" value="P-loop containing nucleotide triphosphate hydrolases"/>
    <property type="match status" value="1"/>
</dbReference>
<gene>
    <name evidence="1" type="ORF">H0B56_12155</name>
</gene>
<comment type="caution">
    <text evidence="1">The sequence shown here is derived from an EMBL/GenBank/DDBJ whole genome shotgun (WGS) entry which is preliminary data.</text>
</comment>
<dbReference type="SUPFAM" id="SSF52540">
    <property type="entry name" value="P-loop containing nucleoside triphosphate hydrolases"/>
    <property type="match status" value="1"/>
</dbReference>
<dbReference type="EMBL" id="JACCKD010000004">
    <property type="protein sequence ID" value="MBA0126295.1"/>
    <property type="molecule type" value="Genomic_DNA"/>
</dbReference>
<sequence length="150" mass="16866">MTTTDYCEDHGQTEVHVVFGPPCSGKSTFVDERRRPGDLVVDWDRLMMALAGQASRHHDPVLAPYVAAARDAVISRLGQRRGGREPRSAWIVATWPLNHGMVWTDHVMDTSMDECLRRLYADPDGRDVAEVESVIRSWFTRHQSLAVHGG</sequence>
<protein>
    <recommendedName>
        <fullName evidence="3">AAA domain-containing protein</fullName>
    </recommendedName>
</protein>
<dbReference type="InterPro" id="IPR027417">
    <property type="entry name" value="P-loop_NTPase"/>
</dbReference>
<keyword evidence="2" id="KW-1185">Reference proteome</keyword>
<reference evidence="1 2" key="1">
    <citation type="submission" date="2020-07" db="EMBL/GenBank/DDBJ databases">
        <title>Genome of Haloechinothrix sp.</title>
        <authorList>
            <person name="Tang S.-K."/>
            <person name="Yang L."/>
            <person name="Zhu W.-Y."/>
        </authorList>
    </citation>
    <scope>NUCLEOTIDE SEQUENCE [LARGE SCALE GENOMIC DNA]</scope>
    <source>
        <strain evidence="1 2">YIM 98757</strain>
    </source>
</reference>
<organism evidence="1 2">
    <name type="scientific">Haloechinothrix aidingensis</name>
    <dbReference type="NCBI Taxonomy" id="2752311"/>
    <lineage>
        <taxon>Bacteria</taxon>
        <taxon>Bacillati</taxon>
        <taxon>Actinomycetota</taxon>
        <taxon>Actinomycetes</taxon>
        <taxon>Pseudonocardiales</taxon>
        <taxon>Pseudonocardiaceae</taxon>
        <taxon>Haloechinothrix</taxon>
    </lineage>
</organism>
<accession>A0A838AAQ0</accession>